<proteinExistence type="predicted"/>
<feature type="compositionally biased region" description="Polar residues" evidence="1">
    <location>
        <begin position="117"/>
        <end position="130"/>
    </location>
</feature>
<dbReference type="GeneID" id="37031666"/>
<sequence length="379" mass="40441">MPLLTPRRSRRTTARSASAHRAMSKPSQRPRSNVAPPRRQPSRTSRTKKRVDRPRRRPSSTASRTARAPTSSKACSVTSPSFLSWPSSRRSFERPPRVSTAVSRMSSSSSTGMARAKTSTRPQQRSSTESIARASSLREVVTTLGLMSHAITTSRANRLRAPDLRVLAPLRLPSACSSTGSIARLTSMCRLPRGWSTTGSASPNASRASWLISSRPSKPSCVTSTPAAKRQLVLSGRAWKPPLRSAATSPPLSTAAPACLPSTSKTSFTAASASVRALGAPSTAAGQYMAPDGTHSTRQRRQRTASATWSDRQCTTGKLARTRRTSCCHSFSSTALTQRQSATSCPSGSRSSSVSSARTNSTARCLLPALRTDCLSSPV</sequence>
<evidence type="ECO:0000256" key="1">
    <source>
        <dbReference type="SAM" id="MobiDB-lite"/>
    </source>
</evidence>
<reference evidence="2 3" key="1">
    <citation type="journal article" date="2018" name="Mol. Biol. Evol.">
        <title>Broad Genomic Sampling Reveals a Smut Pathogenic Ancestry of the Fungal Clade Ustilaginomycotina.</title>
        <authorList>
            <person name="Kijpornyongpan T."/>
            <person name="Mondo S.J."/>
            <person name="Barry K."/>
            <person name="Sandor L."/>
            <person name="Lee J."/>
            <person name="Lipzen A."/>
            <person name="Pangilinan J."/>
            <person name="LaButti K."/>
            <person name="Hainaut M."/>
            <person name="Henrissat B."/>
            <person name="Grigoriev I.V."/>
            <person name="Spatafora J.W."/>
            <person name="Aime M.C."/>
        </authorList>
    </citation>
    <scope>NUCLEOTIDE SEQUENCE [LARGE SCALE GENOMIC DNA]</scope>
    <source>
        <strain evidence="2 3">MCA 5214</strain>
    </source>
</reference>
<name>A0A316UNE8_9BASI</name>
<feature type="region of interest" description="Disordered" evidence="1">
    <location>
        <begin position="1"/>
        <end position="134"/>
    </location>
</feature>
<accession>A0A316UNE8</accession>
<dbReference type="Proteomes" id="UP000245884">
    <property type="component" value="Unassembled WGS sequence"/>
</dbReference>
<evidence type="ECO:0000313" key="2">
    <source>
        <dbReference type="EMBL" id="PWN25443.1"/>
    </source>
</evidence>
<dbReference type="EMBL" id="KZ819676">
    <property type="protein sequence ID" value="PWN25443.1"/>
    <property type="molecule type" value="Genomic_DNA"/>
</dbReference>
<dbReference type="AlphaFoldDB" id="A0A316UNE8"/>
<feature type="compositionally biased region" description="Low complexity" evidence="1">
    <location>
        <begin position="59"/>
        <end position="72"/>
    </location>
</feature>
<feature type="compositionally biased region" description="Low complexity" evidence="1">
    <location>
        <begin position="97"/>
        <end position="114"/>
    </location>
</feature>
<feature type="region of interest" description="Disordered" evidence="1">
    <location>
        <begin position="283"/>
        <end position="310"/>
    </location>
</feature>
<organism evidence="2 3">
    <name type="scientific">Jaminaea rosea</name>
    <dbReference type="NCBI Taxonomy" id="1569628"/>
    <lineage>
        <taxon>Eukaryota</taxon>
        <taxon>Fungi</taxon>
        <taxon>Dikarya</taxon>
        <taxon>Basidiomycota</taxon>
        <taxon>Ustilaginomycotina</taxon>
        <taxon>Exobasidiomycetes</taxon>
        <taxon>Microstromatales</taxon>
        <taxon>Microstromatales incertae sedis</taxon>
        <taxon>Jaminaea</taxon>
    </lineage>
</organism>
<gene>
    <name evidence="2" type="ORF">BDZ90DRAFT_75629</name>
</gene>
<feature type="compositionally biased region" description="Basic residues" evidence="1">
    <location>
        <begin position="45"/>
        <end position="58"/>
    </location>
</feature>
<keyword evidence="3" id="KW-1185">Reference proteome</keyword>
<protein>
    <submittedName>
        <fullName evidence="2">Uncharacterized protein</fullName>
    </submittedName>
</protein>
<evidence type="ECO:0000313" key="3">
    <source>
        <dbReference type="Proteomes" id="UP000245884"/>
    </source>
</evidence>
<feature type="compositionally biased region" description="Polar residues" evidence="1">
    <location>
        <begin position="73"/>
        <end position="82"/>
    </location>
</feature>
<dbReference type="RefSeq" id="XP_025360055.1">
    <property type="nucleotide sequence ID" value="XM_025509843.1"/>
</dbReference>